<dbReference type="EMBL" id="CAJNOM010000416">
    <property type="protein sequence ID" value="CAF1425292.1"/>
    <property type="molecule type" value="Genomic_DNA"/>
</dbReference>
<dbReference type="AlphaFoldDB" id="A0A815MS63"/>
<proteinExistence type="predicted"/>
<organism evidence="1 2">
    <name type="scientific">Adineta steineri</name>
    <dbReference type="NCBI Taxonomy" id="433720"/>
    <lineage>
        <taxon>Eukaryota</taxon>
        <taxon>Metazoa</taxon>
        <taxon>Spiralia</taxon>
        <taxon>Gnathifera</taxon>
        <taxon>Rotifera</taxon>
        <taxon>Eurotatoria</taxon>
        <taxon>Bdelloidea</taxon>
        <taxon>Adinetida</taxon>
        <taxon>Adinetidae</taxon>
        <taxon>Adineta</taxon>
    </lineage>
</organism>
<reference evidence="1" key="1">
    <citation type="submission" date="2021-02" db="EMBL/GenBank/DDBJ databases">
        <authorList>
            <person name="Nowell W R."/>
        </authorList>
    </citation>
    <scope>NUCLEOTIDE SEQUENCE</scope>
</reference>
<keyword evidence="2" id="KW-1185">Reference proteome</keyword>
<name>A0A815MS63_9BILA</name>
<dbReference type="OrthoDB" id="10016625at2759"/>
<comment type="caution">
    <text evidence="1">The sequence shown here is derived from an EMBL/GenBank/DDBJ whole genome shotgun (WGS) entry which is preliminary data.</text>
</comment>
<evidence type="ECO:0000313" key="2">
    <source>
        <dbReference type="Proteomes" id="UP000663832"/>
    </source>
</evidence>
<accession>A0A815MS63</accession>
<gene>
    <name evidence="1" type="ORF">QVE165_LOCUS38576</name>
</gene>
<evidence type="ECO:0000313" key="1">
    <source>
        <dbReference type="EMBL" id="CAF1425292.1"/>
    </source>
</evidence>
<sequence length="590" mass="67667">MQQLRIKVQLGDGKKERPGRSLLHKFIYVIDLLSTKTIGELLQILQEHIVKEFSYSNIQIVQLTTEDGFILRESDLCSAALKDNDHIICVDMKKFVDTYRQFFSDATVWLEREEYDATNKAERMIRIGLNSISQLFIRLFGTYEVNSIYTFGIYQLMEIANAKRENKLIGHLDNTMEFKPPSPAKWFLECQWDYDADSNTCLFITCSLKTGSSDDTWFGKLQILLDQSRMCIEKGEITHLSGGMHDGTILTTEQSQRLQELVATIPPPKRTGPQINTDTPQNLKLTKHECEGASSLLMVYGNTNTVQMNQKSSTVEGNFLQEFFISSIVFSKKPTILPEILGRKRTEPGDKPISVTNLTVYYQIYDSSWRVCQNIKIAPGPFDGKDKWLPDLIINIEPNTLVSFSIKGEMLIKGKCGRSSQTSGRAHTSLPQPLKLKIVATDSFGKECSLIVEQLNEPLELVTIDAMRRWYTSTEIVLAFIYADDCDNDDRIYAWMSIHENQLRIKNFQQNSCISFDWKSFLQLQFEAQQNKTTENHLEKIHYQKDSDEIKATILFDPVTYMAYAVRFEVSTKTSKTEEIVPIPMDKIKK</sequence>
<dbReference type="Proteomes" id="UP000663832">
    <property type="component" value="Unassembled WGS sequence"/>
</dbReference>
<protein>
    <submittedName>
        <fullName evidence="1">Uncharacterized protein</fullName>
    </submittedName>
</protein>